<dbReference type="GO" id="GO:0016747">
    <property type="term" value="F:acyltransferase activity, transferring groups other than amino-acyl groups"/>
    <property type="evidence" value="ECO:0007669"/>
    <property type="project" value="InterPro"/>
</dbReference>
<accession>A0A4R6UQK3</accession>
<evidence type="ECO:0000259" key="3">
    <source>
        <dbReference type="PROSITE" id="PS51186"/>
    </source>
</evidence>
<gene>
    <name evidence="4" type="ORF">EV190_11822</name>
</gene>
<dbReference type="InterPro" id="IPR016181">
    <property type="entry name" value="Acyl_CoA_acyltransferase"/>
</dbReference>
<organism evidence="4 5">
    <name type="scientific">Actinorugispora endophytica</name>
    <dbReference type="NCBI Taxonomy" id="1605990"/>
    <lineage>
        <taxon>Bacteria</taxon>
        <taxon>Bacillati</taxon>
        <taxon>Actinomycetota</taxon>
        <taxon>Actinomycetes</taxon>
        <taxon>Streptosporangiales</taxon>
        <taxon>Nocardiopsidaceae</taxon>
        <taxon>Actinorugispora</taxon>
    </lineage>
</organism>
<dbReference type="PANTHER" id="PTHR43877:SF2">
    <property type="entry name" value="AMINOALKYLPHOSPHONATE N-ACETYLTRANSFERASE-RELATED"/>
    <property type="match status" value="1"/>
</dbReference>
<dbReference type="CDD" id="cd04301">
    <property type="entry name" value="NAT_SF"/>
    <property type="match status" value="1"/>
</dbReference>
<dbReference type="InterPro" id="IPR000182">
    <property type="entry name" value="GNAT_dom"/>
</dbReference>
<dbReference type="OrthoDB" id="5173601at2"/>
<evidence type="ECO:0000313" key="5">
    <source>
        <dbReference type="Proteomes" id="UP000295281"/>
    </source>
</evidence>
<protein>
    <submittedName>
        <fullName evidence="4">Putative GNAT family N-acyltransferase</fullName>
    </submittedName>
</protein>
<keyword evidence="5" id="KW-1185">Reference proteome</keyword>
<sequence length="170" mass="18110">MPLSIGPGAGRSRRWGVWAIVVGVLEIVIAESEPERSAVFVIRGAVFVAEQNVPIEEEWDVRDSAAEHFLALLDGVPVGTGRLVVADGEGVLGRLALLRHVRGTGAGAAIVRAIEERAARLGLGAIELHAQTHALGFYEKLGYTAHGEVFDDAGIPHRGMRKRLPGPSAR</sequence>
<comment type="caution">
    <text evidence="4">The sequence shown here is derived from an EMBL/GenBank/DDBJ whole genome shotgun (WGS) entry which is preliminary data.</text>
</comment>
<dbReference type="SUPFAM" id="SSF55729">
    <property type="entry name" value="Acyl-CoA N-acyltransferases (Nat)"/>
    <property type="match status" value="1"/>
</dbReference>
<dbReference type="PANTHER" id="PTHR43877">
    <property type="entry name" value="AMINOALKYLPHOSPHONATE N-ACETYLTRANSFERASE-RELATED-RELATED"/>
    <property type="match status" value="1"/>
</dbReference>
<proteinExistence type="predicted"/>
<dbReference type="AlphaFoldDB" id="A0A4R6UQK3"/>
<dbReference type="Pfam" id="PF13673">
    <property type="entry name" value="Acetyltransf_10"/>
    <property type="match status" value="1"/>
</dbReference>
<keyword evidence="1 4" id="KW-0808">Transferase</keyword>
<evidence type="ECO:0000256" key="2">
    <source>
        <dbReference type="ARBA" id="ARBA00023315"/>
    </source>
</evidence>
<dbReference type="InterPro" id="IPR050832">
    <property type="entry name" value="Bact_Acetyltransf"/>
</dbReference>
<keyword evidence="2 4" id="KW-0012">Acyltransferase</keyword>
<dbReference type="PROSITE" id="PS51186">
    <property type="entry name" value="GNAT"/>
    <property type="match status" value="1"/>
</dbReference>
<dbReference type="Gene3D" id="3.40.630.30">
    <property type="match status" value="1"/>
</dbReference>
<evidence type="ECO:0000313" key="4">
    <source>
        <dbReference type="EMBL" id="TDQ48486.1"/>
    </source>
</evidence>
<feature type="domain" description="N-acetyltransferase" evidence="3">
    <location>
        <begin position="27"/>
        <end position="165"/>
    </location>
</feature>
<reference evidence="4 5" key="1">
    <citation type="submission" date="2019-03" db="EMBL/GenBank/DDBJ databases">
        <title>Genomic Encyclopedia of Type Strains, Phase IV (KMG-IV): sequencing the most valuable type-strain genomes for metagenomic binning, comparative biology and taxonomic classification.</title>
        <authorList>
            <person name="Goeker M."/>
        </authorList>
    </citation>
    <scope>NUCLEOTIDE SEQUENCE [LARGE SCALE GENOMIC DNA]</scope>
    <source>
        <strain evidence="4 5">DSM 46770</strain>
    </source>
</reference>
<dbReference type="Proteomes" id="UP000295281">
    <property type="component" value="Unassembled WGS sequence"/>
</dbReference>
<evidence type="ECO:0000256" key="1">
    <source>
        <dbReference type="ARBA" id="ARBA00022679"/>
    </source>
</evidence>
<dbReference type="EMBL" id="SNYN01000018">
    <property type="protein sequence ID" value="TDQ48486.1"/>
    <property type="molecule type" value="Genomic_DNA"/>
</dbReference>
<name>A0A4R6UQK3_9ACTN</name>